<gene>
    <name evidence="2" type="ORF">HYG85_19025</name>
</gene>
<dbReference type="InterPro" id="IPR000182">
    <property type="entry name" value="GNAT_dom"/>
</dbReference>
<dbReference type="AlphaFoldDB" id="A0A8J8MDN1"/>
<dbReference type="PROSITE" id="PS51186">
    <property type="entry name" value="GNAT"/>
    <property type="match status" value="1"/>
</dbReference>
<name>A0A8J8MDN1_9FIRM</name>
<dbReference type="InterPro" id="IPR016181">
    <property type="entry name" value="Acyl_CoA_acyltransferase"/>
</dbReference>
<keyword evidence="3" id="KW-1185">Reference proteome</keyword>
<dbReference type="Pfam" id="PF13673">
    <property type="entry name" value="Acetyltransf_10"/>
    <property type="match status" value="1"/>
</dbReference>
<dbReference type="EMBL" id="CP058561">
    <property type="protein sequence ID" value="QUH30898.1"/>
    <property type="molecule type" value="Genomic_DNA"/>
</dbReference>
<organism evidence="2 3">
    <name type="scientific">Vallitalea guaymasensis</name>
    <dbReference type="NCBI Taxonomy" id="1185412"/>
    <lineage>
        <taxon>Bacteria</taxon>
        <taxon>Bacillati</taxon>
        <taxon>Bacillota</taxon>
        <taxon>Clostridia</taxon>
        <taxon>Lachnospirales</taxon>
        <taxon>Vallitaleaceae</taxon>
        <taxon>Vallitalea</taxon>
    </lineage>
</organism>
<dbReference type="GO" id="GO:0016747">
    <property type="term" value="F:acyltransferase activity, transferring groups other than amino-acyl groups"/>
    <property type="evidence" value="ECO:0007669"/>
    <property type="project" value="InterPro"/>
</dbReference>
<dbReference type="CDD" id="cd04301">
    <property type="entry name" value="NAT_SF"/>
    <property type="match status" value="1"/>
</dbReference>
<dbReference type="Gene3D" id="3.40.630.30">
    <property type="match status" value="1"/>
</dbReference>
<proteinExistence type="predicted"/>
<reference evidence="2 3" key="1">
    <citation type="submission" date="2020-07" db="EMBL/GenBank/DDBJ databases">
        <title>Vallitalea guaymasensis genome.</title>
        <authorList>
            <person name="Postec A."/>
        </authorList>
    </citation>
    <scope>NUCLEOTIDE SEQUENCE [LARGE SCALE GENOMIC DNA]</scope>
    <source>
        <strain evidence="2 3">Ra1766G1</strain>
    </source>
</reference>
<dbReference type="SUPFAM" id="SSF55729">
    <property type="entry name" value="Acyl-CoA N-acyltransferases (Nat)"/>
    <property type="match status" value="1"/>
</dbReference>
<evidence type="ECO:0000259" key="1">
    <source>
        <dbReference type="PROSITE" id="PS51186"/>
    </source>
</evidence>
<evidence type="ECO:0000313" key="2">
    <source>
        <dbReference type="EMBL" id="QUH30898.1"/>
    </source>
</evidence>
<accession>A0A8J8MDN1</accession>
<evidence type="ECO:0000313" key="3">
    <source>
        <dbReference type="Proteomes" id="UP000677305"/>
    </source>
</evidence>
<dbReference type="KEGG" id="vgu:HYG85_19025"/>
<dbReference type="RefSeq" id="WP_212691008.1">
    <property type="nucleotide sequence ID" value="NZ_CP058561.1"/>
</dbReference>
<dbReference type="Proteomes" id="UP000677305">
    <property type="component" value="Chromosome"/>
</dbReference>
<sequence length="151" mass="17689">MEIKIKHFAELNTEEIYEILKLRNQVFVVEQKCIYQDCDDKDKIAYHLLGIEDGKIVAYLRILQKGVSYNEISIGRVLTDIDYRGRGLAREIMIKAIYFIKNNLKEKEIKISAQKYLTDFYKSLGFVINSNVYLEDGIPHVEMICNMIDDK</sequence>
<feature type="domain" description="N-acetyltransferase" evidence="1">
    <location>
        <begin position="6"/>
        <end position="148"/>
    </location>
</feature>
<protein>
    <submittedName>
        <fullName evidence="2">GNAT family N-acetyltransferase</fullName>
    </submittedName>
</protein>